<name>A0A6J7I941_9ZZZZ</name>
<sequence length="204" mass="23859">MLLPRGTCPLAQEAPRQGQQVTQVRHARQEHLASPGDARGRSQWPTRAVLLPRSRKQPSLRLRGNLARLQGFRRSHHRTKSQLPMSIHRQSSGRHNRDVQRQELESLGRQPRERVHPLDRPHQPRPEQCWRCLRAVGVQRLAPRAEKRQAHEQVVQGMPLQRRTSRQCRESLRPRMSERLLLLSPCPPDEHVPCRQRYGPRRST</sequence>
<accession>A0A6J7I941</accession>
<protein>
    <submittedName>
        <fullName evidence="2">Unannotated protein</fullName>
    </submittedName>
</protein>
<evidence type="ECO:0000256" key="1">
    <source>
        <dbReference type="SAM" id="MobiDB-lite"/>
    </source>
</evidence>
<feature type="region of interest" description="Disordered" evidence="1">
    <location>
        <begin position="70"/>
        <end position="99"/>
    </location>
</feature>
<evidence type="ECO:0000313" key="2">
    <source>
        <dbReference type="EMBL" id="CAB4927220.1"/>
    </source>
</evidence>
<feature type="region of interest" description="Disordered" evidence="1">
    <location>
        <begin position="105"/>
        <end position="124"/>
    </location>
</feature>
<feature type="compositionally biased region" description="Polar residues" evidence="1">
    <location>
        <begin position="81"/>
        <end position="90"/>
    </location>
</feature>
<reference evidence="2" key="1">
    <citation type="submission" date="2020-05" db="EMBL/GenBank/DDBJ databases">
        <authorList>
            <person name="Chiriac C."/>
            <person name="Salcher M."/>
            <person name="Ghai R."/>
            <person name="Kavagutti S V."/>
        </authorList>
    </citation>
    <scope>NUCLEOTIDE SEQUENCE</scope>
</reference>
<feature type="compositionally biased region" description="Basic residues" evidence="1">
    <location>
        <begin position="71"/>
        <end position="80"/>
    </location>
</feature>
<proteinExistence type="predicted"/>
<organism evidence="2">
    <name type="scientific">freshwater metagenome</name>
    <dbReference type="NCBI Taxonomy" id="449393"/>
    <lineage>
        <taxon>unclassified sequences</taxon>
        <taxon>metagenomes</taxon>
        <taxon>ecological metagenomes</taxon>
    </lineage>
</organism>
<dbReference type="AlphaFoldDB" id="A0A6J7I941"/>
<gene>
    <name evidence="2" type="ORF">UFOPK3708_00621</name>
</gene>
<dbReference type="EMBL" id="CAFBNA010000025">
    <property type="protein sequence ID" value="CAB4927220.1"/>
    <property type="molecule type" value="Genomic_DNA"/>
</dbReference>